<protein>
    <recommendedName>
        <fullName evidence="3">Photosystem I</fullName>
    </recommendedName>
</protein>
<sequence length="38" mass="4277">DKANLGFHFPCDRPGRGGTCQVSAWDHVFLGSCTHRFR</sequence>
<dbReference type="EnsemblPlants" id="AET3Gv20562900.1">
    <property type="protein sequence ID" value="AET3Gv20562900.1"/>
    <property type="gene ID" value="AET3Gv20562900"/>
</dbReference>
<keyword evidence="2" id="KW-1185">Reference proteome</keyword>
<dbReference type="InterPro" id="IPR001280">
    <property type="entry name" value="PSI_PsaA/B"/>
</dbReference>
<dbReference type="Pfam" id="PF00223">
    <property type="entry name" value="PsaA_PsaB"/>
    <property type="match status" value="1"/>
</dbReference>
<dbReference type="GO" id="GO:0016020">
    <property type="term" value="C:membrane"/>
    <property type="evidence" value="ECO:0007669"/>
    <property type="project" value="InterPro"/>
</dbReference>
<reference evidence="1" key="4">
    <citation type="submission" date="2019-03" db="UniProtKB">
        <authorList>
            <consortium name="EnsemblPlants"/>
        </authorList>
    </citation>
    <scope>IDENTIFICATION</scope>
</reference>
<dbReference type="GO" id="GO:0009579">
    <property type="term" value="C:thylakoid"/>
    <property type="evidence" value="ECO:0007669"/>
    <property type="project" value="InterPro"/>
</dbReference>
<proteinExistence type="predicted"/>
<reference evidence="2" key="2">
    <citation type="journal article" date="2017" name="Nat. Plants">
        <title>The Aegilops tauschii genome reveals multiple impacts of transposons.</title>
        <authorList>
            <person name="Zhao G."/>
            <person name="Zou C."/>
            <person name="Li K."/>
            <person name="Wang K."/>
            <person name="Li T."/>
            <person name="Gao L."/>
            <person name="Zhang X."/>
            <person name="Wang H."/>
            <person name="Yang Z."/>
            <person name="Liu X."/>
            <person name="Jiang W."/>
            <person name="Mao L."/>
            <person name="Kong X."/>
            <person name="Jiao Y."/>
            <person name="Jia J."/>
        </authorList>
    </citation>
    <scope>NUCLEOTIDE SEQUENCE [LARGE SCALE GENOMIC DNA]</scope>
    <source>
        <strain evidence="2">cv. AL8/78</strain>
    </source>
</reference>
<dbReference type="GO" id="GO:0015979">
    <property type="term" value="P:photosynthesis"/>
    <property type="evidence" value="ECO:0007669"/>
    <property type="project" value="InterPro"/>
</dbReference>
<evidence type="ECO:0008006" key="3">
    <source>
        <dbReference type="Google" id="ProtNLM"/>
    </source>
</evidence>
<evidence type="ECO:0000313" key="2">
    <source>
        <dbReference type="Proteomes" id="UP000015105"/>
    </source>
</evidence>
<organism evidence="1 2">
    <name type="scientific">Aegilops tauschii subsp. strangulata</name>
    <name type="common">Goatgrass</name>
    <dbReference type="NCBI Taxonomy" id="200361"/>
    <lineage>
        <taxon>Eukaryota</taxon>
        <taxon>Viridiplantae</taxon>
        <taxon>Streptophyta</taxon>
        <taxon>Embryophyta</taxon>
        <taxon>Tracheophyta</taxon>
        <taxon>Spermatophyta</taxon>
        <taxon>Magnoliopsida</taxon>
        <taxon>Liliopsida</taxon>
        <taxon>Poales</taxon>
        <taxon>Poaceae</taxon>
        <taxon>BOP clade</taxon>
        <taxon>Pooideae</taxon>
        <taxon>Triticodae</taxon>
        <taxon>Triticeae</taxon>
        <taxon>Triticinae</taxon>
        <taxon>Aegilops</taxon>
    </lineage>
</organism>
<reference evidence="1" key="3">
    <citation type="journal article" date="2017" name="Nature">
        <title>Genome sequence of the progenitor of the wheat D genome Aegilops tauschii.</title>
        <authorList>
            <person name="Luo M.C."/>
            <person name="Gu Y.Q."/>
            <person name="Puiu D."/>
            <person name="Wang H."/>
            <person name="Twardziok S.O."/>
            <person name="Deal K.R."/>
            <person name="Huo N."/>
            <person name="Zhu T."/>
            <person name="Wang L."/>
            <person name="Wang Y."/>
            <person name="McGuire P.E."/>
            <person name="Liu S."/>
            <person name="Long H."/>
            <person name="Ramasamy R.K."/>
            <person name="Rodriguez J.C."/>
            <person name="Van S.L."/>
            <person name="Yuan L."/>
            <person name="Wang Z."/>
            <person name="Xia Z."/>
            <person name="Xiao L."/>
            <person name="Anderson O.D."/>
            <person name="Ouyang S."/>
            <person name="Liang Y."/>
            <person name="Zimin A.V."/>
            <person name="Pertea G."/>
            <person name="Qi P."/>
            <person name="Bennetzen J.L."/>
            <person name="Dai X."/>
            <person name="Dawson M.W."/>
            <person name="Muller H.G."/>
            <person name="Kugler K."/>
            <person name="Rivarola-Duarte L."/>
            <person name="Spannagl M."/>
            <person name="Mayer K.F.X."/>
            <person name="Lu F.H."/>
            <person name="Bevan M.W."/>
            <person name="Leroy P."/>
            <person name="Li P."/>
            <person name="You F.M."/>
            <person name="Sun Q."/>
            <person name="Liu Z."/>
            <person name="Lyons E."/>
            <person name="Wicker T."/>
            <person name="Salzberg S.L."/>
            <person name="Devos K.M."/>
            <person name="Dvorak J."/>
        </authorList>
    </citation>
    <scope>NUCLEOTIDE SEQUENCE [LARGE SCALE GENOMIC DNA]</scope>
    <source>
        <strain evidence="1">cv. AL8/78</strain>
    </source>
</reference>
<reference evidence="2" key="1">
    <citation type="journal article" date="2014" name="Science">
        <title>Ancient hybridizations among the ancestral genomes of bread wheat.</title>
        <authorList>
            <consortium name="International Wheat Genome Sequencing Consortium,"/>
            <person name="Marcussen T."/>
            <person name="Sandve S.R."/>
            <person name="Heier L."/>
            <person name="Spannagl M."/>
            <person name="Pfeifer M."/>
            <person name="Jakobsen K.S."/>
            <person name="Wulff B.B."/>
            <person name="Steuernagel B."/>
            <person name="Mayer K.F."/>
            <person name="Olsen O.A."/>
        </authorList>
    </citation>
    <scope>NUCLEOTIDE SEQUENCE [LARGE SCALE GENOMIC DNA]</scope>
    <source>
        <strain evidence="2">cv. AL8/78</strain>
    </source>
</reference>
<dbReference type="SUPFAM" id="SSF81558">
    <property type="entry name" value="Photosystem I subunits PsaA/PsaB"/>
    <property type="match status" value="1"/>
</dbReference>
<accession>A0A453F3R2</accession>
<dbReference type="AlphaFoldDB" id="A0A453F3R2"/>
<reference evidence="1" key="5">
    <citation type="journal article" date="2021" name="G3 (Bethesda)">
        <title>Aegilops tauschii genome assembly Aet v5.0 features greater sequence contiguity and improved annotation.</title>
        <authorList>
            <person name="Wang L."/>
            <person name="Zhu T."/>
            <person name="Rodriguez J.C."/>
            <person name="Deal K.R."/>
            <person name="Dubcovsky J."/>
            <person name="McGuire P.E."/>
            <person name="Lux T."/>
            <person name="Spannagl M."/>
            <person name="Mayer K.F.X."/>
            <person name="Baldrich P."/>
            <person name="Meyers B.C."/>
            <person name="Huo N."/>
            <person name="Gu Y.Q."/>
            <person name="Zhou H."/>
            <person name="Devos K.M."/>
            <person name="Bennetzen J.L."/>
            <person name="Unver T."/>
            <person name="Budak H."/>
            <person name="Gulick P.J."/>
            <person name="Galiba G."/>
            <person name="Kalapos B."/>
            <person name="Nelson D.R."/>
            <person name="Li P."/>
            <person name="You F.M."/>
            <person name="Luo M.C."/>
            <person name="Dvorak J."/>
        </authorList>
    </citation>
    <scope>NUCLEOTIDE SEQUENCE [LARGE SCALE GENOMIC DNA]</scope>
    <source>
        <strain evidence="1">cv. AL8/78</strain>
    </source>
</reference>
<evidence type="ECO:0000313" key="1">
    <source>
        <dbReference type="EnsemblPlants" id="AET3Gv20562900.1"/>
    </source>
</evidence>
<dbReference type="STRING" id="200361.A0A453F3R2"/>
<dbReference type="InterPro" id="IPR036408">
    <property type="entry name" value="PSI_PsaA/B_sf"/>
</dbReference>
<dbReference type="Gene3D" id="1.20.1130.10">
    <property type="entry name" value="Photosystem I PsaA/PsaB"/>
    <property type="match status" value="1"/>
</dbReference>
<dbReference type="Gramene" id="AET3Gv20562900.1">
    <property type="protein sequence ID" value="AET3Gv20562900.1"/>
    <property type="gene ID" value="AET3Gv20562900"/>
</dbReference>
<dbReference type="Proteomes" id="UP000015105">
    <property type="component" value="Chromosome 3D"/>
</dbReference>
<name>A0A453F3R2_AEGTS</name>